<sequence length="389" mass="44354">MTEFRENPTLTKPLRTPEEYDSCVKDAKKSWTVFRNSCLNTVRKRKAAAENQRLLQRVRAPGSKTTVKRILAKSTLEKLRGIHFQGVKYYPSPFNSDKLGYHVCKGPSLPVCIAHDFFEGIVKNLLPQILQNTTDKGWFDIHTLNRRIKKFPYDGSDLADAATPLKSLKASGGNAAENWTLLRLLPFLTGDLVQNQEDDFWQLFLKLKVVVEYNVAKTCRNFKNITHTLSRKYACRFAYDHSAKLLEDKVLHKSNHSSLVISSSISEERKEVIPPEVLSEDSFIVLTKVSVHGISYRIGDYMVLDSPDQCDLNVGLIDMIFLNKSTQDTFFLMSVKPALNTFQGYYKIMMPAISYRFSCLQSLPDYYPLPSYNVGGQQCISLKHTIVQM</sequence>
<comment type="caution">
    <text evidence="1">The sequence shown here is derived from an EMBL/GenBank/DDBJ whole genome shotgun (WGS) entry which is preliminary data.</text>
</comment>
<evidence type="ECO:0000313" key="2">
    <source>
        <dbReference type="Proteomes" id="UP001219518"/>
    </source>
</evidence>
<keyword evidence="2" id="KW-1185">Reference proteome</keyword>
<gene>
    <name evidence="1" type="ORF">KUF71_010052</name>
</gene>
<dbReference type="Proteomes" id="UP001219518">
    <property type="component" value="Unassembled WGS sequence"/>
</dbReference>
<dbReference type="EMBL" id="JAHWGI010001022">
    <property type="protein sequence ID" value="KAK3920815.1"/>
    <property type="molecule type" value="Genomic_DNA"/>
</dbReference>
<organism evidence="1 2">
    <name type="scientific">Frankliniella fusca</name>
    <dbReference type="NCBI Taxonomy" id="407009"/>
    <lineage>
        <taxon>Eukaryota</taxon>
        <taxon>Metazoa</taxon>
        <taxon>Ecdysozoa</taxon>
        <taxon>Arthropoda</taxon>
        <taxon>Hexapoda</taxon>
        <taxon>Insecta</taxon>
        <taxon>Pterygota</taxon>
        <taxon>Neoptera</taxon>
        <taxon>Paraneoptera</taxon>
        <taxon>Thysanoptera</taxon>
        <taxon>Terebrantia</taxon>
        <taxon>Thripoidea</taxon>
        <taxon>Thripidae</taxon>
        <taxon>Frankliniella</taxon>
    </lineage>
</organism>
<accession>A0AAE1HG95</accession>
<reference evidence="1" key="1">
    <citation type="submission" date="2021-07" db="EMBL/GenBank/DDBJ databases">
        <authorList>
            <person name="Catto M.A."/>
            <person name="Jacobson A."/>
            <person name="Kennedy G."/>
            <person name="Labadie P."/>
            <person name="Hunt B.G."/>
            <person name="Srinivasan R."/>
        </authorList>
    </citation>
    <scope>NUCLEOTIDE SEQUENCE</scope>
    <source>
        <strain evidence="1">PL_HMW_Pooled</strain>
        <tissue evidence="1">Head</tissue>
    </source>
</reference>
<proteinExistence type="predicted"/>
<dbReference type="AlphaFoldDB" id="A0AAE1HG95"/>
<protein>
    <submittedName>
        <fullName evidence="1">DNA topoisomerase 3-alpha</fullName>
    </submittedName>
</protein>
<reference evidence="1" key="2">
    <citation type="journal article" date="2023" name="BMC Genomics">
        <title>Pest status, molecular evolution, and epigenetic factors derived from the genome assembly of Frankliniella fusca, a thysanopteran phytovirus vector.</title>
        <authorList>
            <person name="Catto M.A."/>
            <person name="Labadie P.E."/>
            <person name="Jacobson A.L."/>
            <person name="Kennedy G.G."/>
            <person name="Srinivasan R."/>
            <person name="Hunt B.G."/>
        </authorList>
    </citation>
    <scope>NUCLEOTIDE SEQUENCE</scope>
    <source>
        <strain evidence="1">PL_HMW_Pooled</strain>
    </source>
</reference>
<name>A0AAE1HG95_9NEOP</name>
<evidence type="ECO:0000313" key="1">
    <source>
        <dbReference type="EMBL" id="KAK3920815.1"/>
    </source>
</evidence>